<feature type="transmembrane region" description="Helical" evidence="1">
    <location>
        <begin position="60"/>
        <end position="78"/>
    </location>
</feature>
<dbReference type="RefSeq" id="WP_367636384.1">
    <property type="nucleotide sequence ID" value="NZ_JBFNQN010000002.1"/>
</dbReference>
<protein>
    <submittedName>
        <fullName evidence="2">Uncharacterized protein</fullName>
    </submittedName>
</protein>
<keyword evidence="1" id="KW-0472">Membrane</keyword>
<sequence length="168" mass="18330">MWLVLLSVAATPLLSDSWGAQPWLFFPAIALQLASRALRRRAWWYVPLRDAGRVPDRVDTAFWTVFAVVVVVLTLVVVQQPSSEAQAGGLWPLLLFTTVPMWFSWNDRDTPEPPGRWGSRIAPCSVAALAVLVLGATHGRFGVTTAVVAGTVIAAGTVVSLVIRRQRT</sequence>
<keyword evidence="1" id="KW-0812">Transmembrane</keyword>
<evidence type="ECO:0000256" key="1">
    <source>
        <dbReference type="SAM" id="Phobius"/>
    </source>
</evidence>
<feature type="transmembrane region" description="Helical" evidence="1">
    <location>
        <begin position="143"/>
        <end position="163"/>
    </location>
</feature>
<proteinExistence type="predicted"/>
<keyword evidence="1" id="KW-1133">Transmembrane helix</keyword>
<feature type="transmembrane region" description="Helical" evidence="1">
    <location>
        <begin position="117"/>
        <end position="136"/>
    </location>
</feature>
<accession>A0ABV3P2F2</accession>
<comment type="caution">
    <text evidence="2">The sequence shown here is derived from an EMBL/GenBank/DDBJ whole genome shotgun (WGS) entry which is preliminary data.</text>
</comment>
<evidence type="ECO:0000313" key="2">
    <source>
        <dbReference type="EMBL" id="MEW9263791.1"/>
    </source>
</evidence>
<feature type="transmembrane region" description="Helical" evidence="1">
    <location>
        <begin position="85"/>
        <end position="105"/>
    </location>
</feature>
<dbReference type="Proteomes" id="UP001555826">
    <property type="component" value="Unassembled WGS sequence"/>
</dbReference>
<evidence type="ECO:0000313" key="3">
    <source>
        <dbReference type="Proteomes" id="UP001555826"/>
    </source>
</evidence>
<dbReference type="EMBL" id="JBFNQN010000002">
    <property type="protein sequence ID" value="MEW9263791.1"/>
    <property type="molecule type" value="Genomic_DNA"/>
</dbReference>
<keyword evidence="3" id="KW-1185">Reference proteome</keyword>
<reference evidence="2 3" key="1">
    <citation type="submission" date="2024-07" db="EMBL/GenBank/DDBJ databases">
        <authorList>
            <person name="Thanompreechachai J."/>
            <person name="Duangmal K."/>
        </authorList>
    </citation>
    <scope>NUCLEOTIDE SEQUENCE [LARGE SCALE GENOMIC DNA]</scope>
    <source>
        <strain evidence="2 3">KCTC 19886</strain>
    </source>
</reference>
<organism evidence="2 3">
    <name type="scientific">Kineococcus endophyticus</name>
    <dbReference type="NCBI Taxonomy" id="1181883"/>
    <lineage>
        <taxon>Bacteria</taxon>
        <taxon>Bacillati</taxon>
        <taxon>Actinomycetota</taxon>
        <taxon>Actinomycetes</taxon>
        <taxon>Kineosporiales</taxon>
        <taxon>Kineosporiaceae</taxon>
        <taxon>Kineococcus</taxon>
    </lineage>
</organism>
<name>A0ABV3P2F2_9ACTN</name>
<gene>
    <name evidence="2" type="ORF">AB1207_03440</name>
</gene>